<dbReference type="Gene3D" id="1.10.238.10">
    <property type="entry name" value="EF-hand"/>
    <property type="match status" value="2"/>
</dbReference>
<evidence type="ECO:0000256" key="1">
    <source>
        <dbReference type="ARBA" id="ARBA00005253"/>
    </source>
</evidence>
<dbReference type="PROSITE" id="PS50222">
    <property type="entry name" value="EF_HAND_2"/>
    <property type="match status" value="4"/>
</dbReference>
<keyword evidence="2" id="KW-0677">Repeat</keyword>
<evidence type="ECO:0000256" key="4">
    <source>
        <dbReference type="SAM" id="MobiDB-lite"/>
    </source>
</evidence>
<dbReference type="InterPro" id="IPR000629">
    <property type="entry name" value="RNA-helicase_DEAD-box_CS"/>
</dbReference>
<proteinExistence type="inferred from homology"/>
<feature type="region of interest" description="Disordered" evidence="4">
    <location>
        <begin position="1"/>
        <end position="39"/>
    </location>
</feature>
<dbReference type="EMBL" id="CAXAMM010027524">
    <property type="protein sequence ID" value="CAK9060974.1"/>
    <property type="molecule type" value="Genomic_DNA"/>
</dbReference>
<dbReference type="InterPro" id="IPR050145">
    <property type="entry name" value="Centrin_CML-like"/>
</dbReference>
<evidence type="ECO:0000256" key="2">
    <source>
        <dbReference type="ARBA" id="ARBA00022737"/>
    </source>
</evidence>
<dbReference type="InterPro" id="IPR018247">
    <property type="entry name" value="EF_Hand_1_Ca_BS"/>
</dbReference>
<feature type="domain" description="EF-hand" evidence="5">
    <location>
        <begin position="138"/>
        <end position="173"/>
    </location>
</feature>
<organism evidence="6 7">
    <name type="scientific">Durusdinium trenchii</name>
    <dbReference type="NCBI Taxonomy" id="1381693"/>
    <lineage>
        <taxon>Eukaryota</taxon>
        <taxon>Sar</taxon>
        <taxon>Alveolata</taxon>
        <taxon>Dinophyceae</taxon>
        <taxon>Suessiales</taxon>
        <taxon>Symbiodiniaceae</taxon>
        <taxon>Durusdinium</taxon>
    </lineage>
</organism>
<feature type="domain" description="EF-hand" evidence="5">
    <location>
        <begin position="174"/>
        <end position="209"/>
    </location>
</feature>
<evidence type="ECO:0000313" key="7">
    <source>
        <dbReference type="Proteomes" id="UP001642464"/>
    </source>
</evidence>
<dbReference type="InterPro" id="IPR002048">
    <property type="entry name" value="EF_hand_dom"/>
</dbReference>
<comment type="similarity">
    <text evidence="1">Belongs to the centrin family.</text>
</comment>
<feature type="compositionally biased region" description="Basic residues" evidence="4">
    <location>
        <begin position="1"/>
        <end position="12"/>
    </location>
</feature>
<name>A0ABP0NBM4_9DINO</name>
<sequence>MPNFHRAVKRRGGSSAERLNAERDTAADGETSGPSRLCRRDPALVLMALRRFNAGGKKQKELTEEQKQEIKEAFDLFDTDGSGEIDSKELKVAMRALGFEPKKEEIQKMISDVDDDGSGTIGYEEFLKMMTHKILNRDPKDEILKAFRLFDDDETGKISFKNLKRVAKELGERMTDEELQEMIDEADRDGDGEVNEEEFLRIMKKTNLF</sequence>
<accession>A0ABP0NBM4</accession>
<dbReference type="SMART" id="SM00054">
    <property type="entry name" value="EFh"/>
    <property type="match status" value="4"/>
</dbReference>
<evidence type="ECO:0000313" key="6">
    <source>
        <dbReference type="EMBL" id="CAK9060974.1"/>
    </source>
</evidence>
<feature type="domain" description="EF-hand" evidence="5">
    <location>
        <begin position="101"/>
        <end position="136"/>
    </location>
</feature>
<reference evidence="6 7" key="1">
    <citation type="submission" date="2024-02" db="EMBL/GenBank/DDBJ databases">
        <authorList>
            <person name="Chen Y."/>
            <person name="Shah S."/>
            <person name="Dougan E. K."/>
            <person name="Thang M."/>
            <person name="Chan C."/>
        </authorList>
    </citation>
    <scope>NUCLEOTIDE SEQUENCE [LARGE SCALE GENOMIC DNA]</scope>
</reference>
<dbReference type="PANTHER" id="PTHR23050">
    <property type="entry name" value="CALCIUM BINDING PROTEIN"/>
    <property type="match status" value="1"/>
</dbReference>
<evidence type="ECO:0000256" key="3">
    <source>
        <dbReference type="ARBA" id="ARBA00022837"/>
    </source>
</evidence>
<feature type="domain" description="EF-hand" evidence="5">
    <location>
        <begin position="65"/>
        <end position="100"/>
    </location>
</feature>
<dbReference type="Proteomes" id="UP001642464">
    <property type="component" value="Unassembled WGS sequence"/>
</dbReference>
<dbReference type="PROSITE" id="PS00039">
    <property type="entry name" value="DEAD_ATP_HELICASE"/>
    <property type="match status" value="1"/>
</dbReference>
<dbReference type="PROSITE" id="PS00018">
    <property type="entry name" value="EF_HAND_1"/>
    <property type="match status" value="3"/>
</dbReference>
<dbReference type="InterPro" id="IPR011992">
    <property type="entry name" value="EF-hand-dom_pair"/>
</dbReference>
<dbReference type="CDD" id="cd00051">
    <property type="entry name" value="EFh"/>
    <property type="match status" value="2"/>
</dbReference>
<dbReference type="Pfam" id="PF13499">
    <property type="entry name" value="EF-hand_7"/>
    <property type="match status" value="2"/>
</dbReference>
<evidence type="ECO:0000259" key="5">
    <source>
        <dbReference type="PROSITE" id="PS50222"/>
    </source>
</evidence>
<keyword evidence="7" id="KW-1185">Reference proteome</keyword>
<comment type="caution">
    <text evidence="6">The sequence shown here is derived from an EMBL/GenBank/DDBJ whole genome shotgun (WGS) entry which is preliminary data.</text>
</comment>
<protein>
    <submittedName>
        <fullName evidence="6">Caltractin (Centrin)</fullName>
    </submittedName>
</protein>
<gene>
    <name evidence="6" type="ORF">SCF082_LOCUS32018</name>
</gene>
<keyword evidence="3" id="KW-0106">Calcium</keyword>
<dbReference type="SUPFAM" id="SSF47473">
    <property type="entry name" value="EF-hand"/>
    <property type="match status" value="1"/>
</dbReference>